<gene>
    <name evidence="10" type="ORF">FM119_06725</name>
</gene>
<organism evidence="10 11">
    <name type="scientific">Mycetocola reblochoni REB411</name>
    <dbReference type="NCBI Taxonomy" id="1255698"/>
    <lineage>
        <taxon>Bacteria</taxon>
        <taxon>Bacillati</taxon>
        <taxon>Actinomycetota</taxon>
        <taxon>Actinomycetes</taxon>
        <taxon>Micrococcales</taxon>
        <taxon>Microbacteriaceae</taxon>
        <taxon>Mycetocola</taxon>
    </lineage>
</organism>
<dbReference type="InterPro" id="IPR015422">
    <property type="entry name" value="PyrdxlP-dep_Trfase_small"/>
</dbReference>
<dbReference type="InterPro" id="IPR000192">
    <property type="entry name" value="Aminotrans_V_dom"/>
</dbReference>
<dbReference type="InterPro" id="IPR016454">
    <property type="entry name" value="Cysteine_dSase"/>
</dbReference>
<evidence type="ECO:0000313" key="10">
    <source>
        <dbReference type="EMBL" id="SJN29661.1"/>
    </source>
</evidence>
<evidence type="ECO:0000256" key="1">
    <source>
        <dbReference type="ARBA" id="ARBA00001933"/>
    </source>
</evidence>
<name>A0A1R4JBY9_9MICO</name>
<dbReference type="GO" id="GO:0051536">
    <property type="term" value="F:iron-sulfur cluster binding"/>
    <property type="evidence" value="ECO:0007669"/>
    <property type="project" value="UniProtKB-KW"/>
</dbReference>
<evidence type="ECO:0000313" key="11">
    <source>
        <dbReference type="Proteomes" id="UP000196778"/>
    </source>
</evidence>
<dbReference type="GO" id="GO:0031071">
    <property type="term" value="F:cysteine desulfurase activity"/>
    <property type="evidence" value="ECO:0007669"/>
    <property type="project" value="UniProtKB-EC"/>
</dbReference>
<proteinExistence type="inferred from homology"/>
<dbReference type="PANTHER" id="PTHR11601">
    <property type="entry name" value="CYSTEINE DESULFURYLASE FAMILY MEMBER"/>
    <property type="match status" value="1"/>
</dbReference>
<keyword evidence="5" id="KW-0663">Pyridoxal phosphate</keyword>
<dbReference type="InterPro" id="IPR015421">
    <property type="entry name" value="PyrdxlP-dep_Trfase_major"/>
</dbReference>
<evidence type="ECO:0000256" key="7">
    <source>
        <dbReference type="ARBA" id="ARBA00023014"/>
    </source>
</evidence>
<dbReference type="PANTHER" id="PTHR11601:SF34">
    <property type="entry name" value="CYSTEINE DESULFURASE"/>
    <property type="match status" value="1"/>
</dbReference>
<evidence type="ECO:0000256" key="4">
    <source>
        <dbReference type="ARBA" id="ARBA00022723"/>
    </source>
</evidence>
<dbReference type="Proteomes" id="UP000196778">
    <property type="component" value="Unassembled WGS sequence"/>
</dbReference>
<evidence type="ECO:0000256" key="3">
    <source>
        <dbReference type="ARBA" id="ARBA00022679"/>
    </source>
</evidence>
<evidence type="ECO:0000256" key="8">
    <source>
        <dbReference type="ARBA" id="ARBA00050776"/>
    </source>
</evidence>
<evidence type="ECO:0000259" key="9">
    <source>
        <dbReference type="Pfam" id="PF00266"/>
    </source>
</evidence>
<keyword evidence="7" id="KW-0411">Iron-sulfur</keyword>
<comment type="catalytic activity">
    <reaction evidence="8">
        <text>(sulfur carrier)-H + L-cysteine = (sulfur carrier)-SH + L-alanine</text>
        <dbReference type="Rhea" id="RHEA:43892"/>
        <dbReference type="Rhea" id="RHEA-COMP:14737"/>
        <dbReference type="Rhea" id="RHEA-COMP:14739"/>
        <dbReference type="ChEBI" id="CHEBI:29917"/>
        <dbReference type="ChEBI" id="CHEBI:35235"/>
        <dbReference type="ChEBI" id="CHEBI:57972"/>
        <dbReference type="ChEBI" id="CHEBI:64428"/>
        <dbReference type="EC" id="2.8.1.7"/>
    </reaction>
</comment>
<keyword evidence="4" id="KW-0479">Metal-binding</keyword>
<keyword evidence="3 10" id="KW-0808">Transferase</keyword>
<dbReference type="OrthoDB" id="9808002at2"/>
<dbReference type="EMBL" id="FUKR01000036">
    <property type="protein sequence ID" value="SJN29661.1"/>
    <property type="molecule type" value="Genomic_DNA"/>
</dbReference>
<keyword evidence="6" id="KW-0408">Iron</keyword>
<dbReference type="Gene3D" id="1.10.260.50">
    <property type="match status" value="1"/>
</dbReference>
<dbReference type="AlphaFoldDB" id="A0A1R4JBY9"/>
<evidence type="ECO:0000256" key="2">
    <source>
        <dbReference type="ARBA" id="ARBA00006490"/>
    </source>
</evidence>
<comment type="similarity">
    <text evidence="2">Belongs to the class-V pyridoxal-phosphate-dependent aminotransferase family. NifS/IscS subfamily.</text>
</comment>
<dbReference type="EC" id="2.8.1.7" evidence="10"/>
<evidence type="ECO:0000256" key="5">
    <source>
        <dbReference type="ARBA" id="ARBA00022898"/>
    </source>
</evidence>
<protein>
    <submittedName>
        <fullName evidence="10">Cysteine desulfurase</fullName>
        <ecNumber evidence="10">2.8.1.7</ecNumber>
    </submittedName>
</protein>
<dbReference type="SUPFAM" id="SSF53383">
    <property type="entry name" value="PLP-dependent transferases"/>
    <property type="match status" value="1"/>
</dbReference>
<comment type="cofactor">
    <cofactor evidence="1">
        <name>pyridoxal 5'-phosphate</name>
        <dbReference type="ChEBI" id="CHEBI:597326"/>
    </cofactor>
</comment>
<dbReference type="Gene3D" id="3.40.640.10">
    <property type="entry name" value="Type I PLP-dependent aspartate aminotransferase-like (Major domain)"/>
    <property type="match status" value="1"/>
</dbReference>
<feature type="domain" description="Aminotransferase class V" evidence="9">
    <location>
        <begin position="3"/>
        <end position="384"/>
    </location>
</feature>
<accession>A0A1R4JBY9</accession>
<dbReference type="RefSeq" id="WP_087136910.1">
    <property type="nucleotide sequence ID" value="NZ_FUKR01000036.1"/>
</dbReference>
<dbReference type="Gene3D" id="3.90.1150.10">
    <property type="entry name" value="Aspartate Aminotransferase, domain 1"/>
    <property type="match status" value="1"/>
</dbReference>
<dbReference type="InterPro" id="IPR015424">
    <property type="entry name" value="PyrdxlP-dep_Trfase"/>
</dbReference>
<dbReference type="Pfam" id="PF00266">
    <property type="entry name" value="Aminotran_5"/>
    <property type="match status" value="1"/>
</dbReference>
<keyword evidence="11" id="KW-1185">Reference proteome</keyword>
<reference evidence="11" key="1">
    <citation type="submission" date="2017-02" db="EMBL/GenBank/DDBJ databases">
        <authorList>
            <person name="Dridi B."/>
        </authorList>
    </citation>
    <scope>NUCLEOTIDE SEQUENCE [LARGE SCALE GENOMIC DNA]</scope>
    <source>
        <strain evidence="11">EB411</strain>
    </source>
</reference>
<evidence type="ECO:0000256" key="6">
    <source>
        <dbReference type="ARBA" id="ARBA00023004"/>
    </source>
</evidence>
<sequence length="424" mass="43349">MSVYIDHAATTPLRPEARDAALAEWELTGNPASIHAAGQAARTRLESARERLAAVLGCDPIEVVLTSGGTESINAALKGFFWQRNAVSAAPVVVVPEGEHHATLDTVDWLAQRAGARPVLVPLARDGAVPVDAVARALGAEPGRVAWVSVIWVNNEVGTVSDIDAIARLCAQRGVPLHVDAVAAGGLALDFAERRRRTGSRDGAGLVAVSVSAHKVGGPVGVGALVLSRDVAPEALLHGGGQQRRLRSGTQDVAAAAAFAAAAEAAARDAASESARLRSLRDRLIAGARRLVPGVRVNGAVGEGHDATASDAIAHLSFPGCEADSLLFLLDMAGVQVSTGSACQAGVPEPSHVLRAMGRSESETRGALRLSLGWTSSEADVDAFLAALPEAHARAVAAGLSDRVVAGRGPAPGWVTDDAGAEGT</sequence>
<dbReference type="GO" id="GO:0046872">
    <property type="term" value="F:metal ion binding"/>
    <property type="evidence" value="ECO:0007669"/>
    <property type="project" value="UniProtKB-KW"/>
</dbReference>
<dbReference type="PIRSF" id="PIRSF005572">
    <property type="entry name" value="NifS"/>
    <property type="match status" value="1"/>
</dbReference>